<accession>A0A146G6H6</accession>
<dbReference type="AlphaFoldDB" id="A0A146G6H6"/>
<evidence type="ECO:0000313" key="1">
    <source>
        <dbReference type="EMBL" id="GAT33180.1"/>
    </source>
</evidence>
<comment type="caution">
    <text evidence="1">The sequence shown here is derived from an EMBL/GenBank/DDBJ whole genome shotgun (WGS) entry which is preliminary data.</text>
</comment>
<evidence type="ECO:0000313" key="2">
    <source>
        <dbReference type="Proteomes" id="UP000076023"/>
    </source>
</evidence>
<proteinExistence type="predicted"/>
<dbReference type="Proteomes" id="UP000076023">
    <property type="component" value="Unassembled WGS sequence"/>
</dbReference>
<organism evidence="1 2">
    <name type="scientific">Terrimicrobium sacchariphilum</name>
    <dbReference type="NCBI Taxonomy" id="690879"/>
    <lineage>
        <taxon>Bacteria</taxon>
        <taxon>Pseudomonadati</taxon>
        <taxon>Verrucomicrobiota</taxon>
        <taxon>Terrimicrobiia</taxon>
        <taxon>Terrimicrobiales</taxon>
        <taxon>Terrimicrobiaceae</taxon>
        <taxon>Terrimicrobium</taxon>
    </lineage>
</organism>
<sequence length="84" mass="9586">MSSAIIDFFRSKFGAPPPVAPIERMMAKRWVKERLKHMYPELRHDPKALEEVYQSLSLEPRPGLGKGGEMMFEVVLPGRLDSDS</sequence>
<gene>
    <name evidence="1" type="ORF">TSACC_21590</name>
</gene>
<dbReference type="RefSeq" id="WP_075078944.1">
    <property type="nucleotide sequence ID" value="NZ_BDCO01000002.1"/>
</dbReference>
<dbReference type="InParanoid" id="A0A146G6H6"/>
<dbReference type="OrthoDB" id="195569at2"/>
<dbReference type="EMBL" id="BDCO01000002">
    <property type="protein sequence ID" value="GAT33180.1"/>
    <property type="molecule type" value="Genomic_DNA"/>
</dbReference>
<reference evidence="2" key="1">
    <citation type="journal article" date="2017" name="Genome Announc.">
        <title>Draft Genome Sequence of Terrimicrobium sacchariphilum NM-5T, a Facultative Anaerobic Soil Bacterium of the Class Spartobacteria.</title>
        <authorList>
            <person name="Qiu Y.L."/>
            <person name="Tourlousse D.M."/>
            <person name="Matsuura N."/>
            <person name="Ohashi A."/>
            <person name="Sekiguchi Y."/>
        </authorList>
    </citation>
    <scope>NUCLEOTIDE SEQUENCE [LARGE SCALE GENOMIC DNA]</scope>
    <source>
        <strain evidence="2">NM-5</strain>
    </source>
</reference>
<keyword evidence="2" id="KW-1185">Reference proteome</keyword>
<name>A0A146G6H6_TERSA</name>
<protein>
    <submittedName>
        <fullName evidence="1">Uncharacterized protein</fullName>
    </submittedName>
</protein>